<comment type="caution">
    <text evidence="6">The sequence shown here is derived from an EMBL/GenBank/DDBJ whole genome shotgun (WGS) entry which is preliminary data.</text>
</comment>
<keyword evidence="4 5" id="KW-0406">Ion transport</keyword>
<dbReference type="InterPro" id="IPR036132">
    <property type="entry name" value="Vac_ATP_synth_c_sf"/>
</dbReference>
<evidence type="ECO:0000256" key="1">
    <source>
        <dbReference type="ARBA" id="ARBA00006138"/>
    </source>
</evidence>
<dbReference type="Proteomes" id="UP001162156">
    <property type="component" value="Unassembled WGS sequence"/>
</dbReference>
<evidence type="ECO:0000256" key="2">
    <source>
        <dbReference type="ARBA" id="ARBA00022448"/>
    </source>
</evidence>
<gene>
    <name evidence="6" type="ORF">NQ314_008208</name>
</gene>
<keyword evidence="2 5" id="KW-0813">Transport</keyword>
<comment type="subunit">
    <text evidence="5">V-ATPase is a heteromultimeric enzyme made up of two complexes: the ATP-hydrolytic V1 complex and the proton translocation V0 complex. The V1 complex consists of three catalytic AB heterodimers that form a heterohexamer, three peripheral stalks each consisting of EG heterodimers, one central rotor including subunits D and F, and the regulatory subunits C and H. The proton translocation complex V0 consists of the proton transport subunit a, a ring of proteolipid subunits c9c'', rotary subunit d, subunits e and f, and two accessory subunits.</text>
</comment>
<dbReference type="AlphaFoldDB" id="A0AAV8YEC4"/>
<dbReference type="SUPFAM" id="SSF118203">
    <property type="entry name" value="Vacuolar ATP synthase subunit C"/>
    <property type="match status" value="1"/>
</dbReference>
<evidence type="ECO:0000256" key="5">
    <source>
        <dbReference type="RuleBase" id="RU364010"/>
    </source>
</evidence>
<accession>A0AAV8YEC4</accession>
<evidence type="ECO:0000256" key="4">
    <source>
        <dbReference type="ARBA" id="ARBA00023065"/>
    </source>
</evidence>
<dbReference type="EMBL" id="JANEYF010002228">
    <property type="protein sequence ID" value="KAJ8949515.1"/>
    <property type="molecule type" value="Genomic_DNA"/>
</dbReference>
<dbReference type="Pfam" id="PF03223">
    <property type="entry name" value="V-ATPase_C"/>
    <property type="match status" value="1"/>
</dbReference>
<evidence type="ECO:0000313" key="6">
    <source>
        <dbReference type="EMBL" id="KAJ8949515.1"/>
    </source>
</evidence>
<sequence>MFLYGLPVNFQAILIHPHKKTMKRLRDVLNHLYGHLDSSAALSGSNIDVSHFVILPLSLSSLALYFLKHPV</sequence>
<organism evidence="6 7">
    <name type="scientific">Rhamnusium bicolor</name>
    <dbReference type="NCBI Taxonomy" id="1586634"/>
    <lineage>
        <taxon>Eukaryota</taxon>
        <taxon>Metazoa</taxon>
        <taxon>Ecdysozoa</taxon>
        <taxon>Arthropoda</taxon>
        <taxon>Hexapoda</taxon>
        <taxon>Insecta</taxon>
        <taxon>Pterygota</taxon>
        <taxon>Neoptera</taxon>
        <taxon>Endopterygota</taxon>
        <taxon>Coleoptera</taxon>
        <taxon>Polyphaga</taxon>
        <taxon>Cucujiformia</taxon>
        <taxon>Chrysomeloidea</taxon>
        <taxon>Cerambycidae</taxon>
        <taxon>Lepturinae</taxon>
        <taxon>Rhagiini</taxon>
        <taxon>Rhamnusium</taxon>
    </lineage>
</organism>
<dbReference type="GO" id="GO:0033180">
    <property type="term" value="C:proton-transporting V-type ATPase, V1 domain"/>
    <property type="evidence" value="ECO:0007669"/>
    <property type="project" value="InterPro"/>
</dbReference>
<keyword evidence="7" id="KW-1185">Reference proteome</keyword>
<evidence type="ECO:0000313" key="7">
    <source>
        <dbReference type="Proteomes" id="UP001162156"/>
    </source>
</evidence>
<comment type="similarity">
    <text evidence="1 5">Belongs to the V-ATPase C subunit family.</text>
</comment>
<dbReference type="InterPro" id="IPR004907">
    <property type="entry name" value="ATPase_V1-cplx_csu"/>
</dbReference>
<comment type="function">
    <text evidence="5">Subunit of the V1 complex of vacuolar(H+)-ATPase (V-ATPase), a multisubunit enzyme composed of a peripheral complex (V1) that hydrolyzes ATP and a membrane integral complex (V0) that translocates protons. V-ATPase is responsible for acidifying and maintaining the pH of intracellular compartments and in some cell types, is targeted to the plasma membrane, where it is responsible for acidifying the extracellular environment. Subunit C is necessary for the assembly of the catalytic sector of the enzyme and is likely to have a specific function in its catalytic activity.</text>
</comment>
<keyword evidence="3 5" id="KW-0375">Hydrogen ion transport</keyword>
<proteinExistence type="inferred from homology"/>
<name>A0AAV8YEC4_9CUCU</name>
<protein>
    <recommendedName>
        <fullName evidence="5">V-type proton ATPase subunit C</fullName>
    </recommendedName>
</protein>
<dbReference type="GO" id="GO:0046961">
    <property type="term" value="F:proton-transporting ATPase activity, rotational mechanism"/>
    <property type="evidence" value="ECO:0007669"/>
    <property type="project" value="InterPro"/>
</dbReference>
<evidence type="ECO:0000256" key="3">
    <source>
        <dbReference type="ARBA" id="ARBA00022781"/>
    </source>
</evidence>
<reference evidence="6" key="1">
    <citation type="journal article" date="2023" name="Insect Mol. Biol.">
        <title>Genome sequencing provides insights into the evolution of gene families encoding plant cell wall-degrading enzymes in longhorned beetles.</title>
        <authorList>
            <person name="Shin N.R."/>
            <person name="Okamura Y."/>
            <person name="Kirsch R."/>
            <person name="Pauchet Y."/>
        </authorList>
    </citation>
    <scope>NUCLEOTIDE SEQUENCE</scope>
    <source>
        <strain evidence="6">RBIC_L_NR</strain>
    </source>
</reference>